<dbReference type="PANTHER" id="PTHR37833">
    <property type="entry name" value="LIPOPROTEIN-RELATED"/>
    <property type="match status" value="1"/>
</dbReference>
<accession>A0A4R1M3F4</accession>
<dbReference type="OrthoDB" id="826619at2"/>
<dbReference type="InterPro" id="IPR013783">
    <property type="entry name" value="Ig-like_fold"/>
</dbReference>
<comment type="caution">
    <text evidence="2">The sequence shown here is derived from an EMBL/GenBank/DDBJ whole genome shotgun (WGS) entry which is preliminary data.</text>
</comment>
<feature type="signal peptide" evidence="1">
    <location>
        <begin position="1"/>
        <end position="17"/>
    </location>
</feature>
<dbReference type="AlphaFoldDB" id="A0A4R1M3F4"/>
<keyword evidence="3" id="KW-1185">Reference proteome</keyword>
<feature type="chain" id="PRO_5020877706" evidence="1">
    <location>
        <begin position="18"/>
        <end position="153"/>
    </location>
</feature>
<dbReference type="Gene3D" id="2.60.40.10">
    <property type="entry name" value="Immunoglobulins"/>
    <property type="match status" value="1"/>
</dbReference>
<name>A0A4R1M3F4_9SPHI</name>
<protein>
    <submittedName>
        <fullName evidence="2">Uncharacterized protein DUF1573</fullName>
    </submittedName>
</protein>
<dbReference type="PANTHER" id="PTHR37833:SF1">
    <property type="entry name" value="SIGNAL PEPTIDE PROTEIN"/>
    <property type="match status" value="1"/>
</dbReference>
<reference evidence="2 3" key="1">
    <citation type="submission" date="2019-03" db="EMBL/GenBank/DDBJ databases">
        <title>Genomic Encyclopedia of Archaeal and Bacterial Type Strains, Phase II (KMG-II): from individual species to whole genera.</title>
        <authorList>
            <person name="Goeker M."/>
        </authorList>
    </citation>
    <scope>NUCLEOTIDE SEQUENCE [LARGE SCALE GENOMIC DNA]</scope>
    <source>
        <strain evidence="2 3">DSM 22554</strain>
    </source>
</reference>
<evidence type="ECO:0000313" key="2">
    <source>
        <dbReference type="EMBL" id="TCK85610.1"/>
    </source>
</evidence>
<dbReference type="Proteomes" id="UP000294616">
    <property type="component" value="Unassembled WGS sequence"/>
</dbReference>
<dbReference type="RefSeq" id="WP_132221945.1">
    <property type="nucleotide sequence ID" value="NZ_SMGO01000001.1"/>
</dbReference>
<proteinExistence type="predicted"/>
<keyword evidence="1" id="KW-0732">Signal</keyword>
<sequence length="153" mass="16677">MKNLVILLFSASFFVVSCGNSTQEGAQGNLDTIEAITTEPSAETAVVDTANAPIVFQETDTYSFGEVKEGEKVSHEYAFINTGKTPLIINSVRASCGCTTPYYPKQPIKPGEEFTIDVVFDTSNQPGMQHKVITMESNAYPSQTIFHLKGEVK</sequence>
<dbReference type="Pfam" id="PF07610">
    <property type="entry name" value="DUF1573"/>
    <property type="match status" value="1"/>
</dbReference>
<organism evidence="2 3">
    <name type="scientific">Albibacterium bauzanense</name>
    <dbReference type="NCBI Taxonomy" id="653929"/>
    <lineage>
        <taxon>Bacteria</taxon>
        <taxon>Pseudomonadati</taxon>
        <taxon>Bacteroidota</taxon>
        <taxon>Sphingobacteriia</taxon>
        <taxon>Sphingobacteriales</taxon>
        <taxon>Sphingobacteriaceae</taxon>
        <taxon>Albibacterium</taxon>
    </lineage>
</organism>
<dbReference type="EMBL" id="SMGO01000001">
    <property type="protein sequence ID" value="TCK85610.1"/>
    <property type="molecule type" value="Genomic_DNA"/>
</dbReference>
<evidence type="ECO:0000313" key="3">
    <source>
        <dbReference type="Proteomes" id="UP000294616"/>
    </source>
</evidence>
<evidence type="ECO:0000256" key="1">
    <source>
        <dbReference type="SAM" id="SignalP"/>
    </source>
</evidence>
<dbReference type="PROSITE" id="PS51257">
    <property type="entry name" value="PROKAR_LIPOPROTEIN"/>
    <property type="match status" value="1"/>
</dbReference>
<dbReference type="InterPro" id="IPR011467">
    <property type="entry name" value="DUF1573"/>
</dbReference>
<gene>
    <name evidence="2" type="ORF">C8N28_0922</name>
</gene>